<feature type="transmembrane region" description="Helical" evidence="2">
    <location>
        <begin position="251"/>
        <end position="275"/>
    </location>
</feature>
<reference evidence="3 4" key="1">
    <citation type="journal article" date="2015" name="Nature">
        <title>rRNA introns, odd ribosomes, and small enigmatic genomes across a large radiation of phyla.</title>
        <authorList>
            <person name="Brown C.T."/>
            <person name="Hug L.A."/>
            <person name="Thomas B.C."/>
            <person name="Sharon I."/>
            <person name="Castelle C.J."/>
            <person name="Singh A."/>
            <person name="Wilkins M.J."/>
            <person name="Williams K.H."/>
            <person name="Banfield J.F."/>
        </authorList>
    </citation>
    <scope>NUCLEOTIDE SEQUENCE [LARGE SCALE GENOMIC DNA]</scope>
</reference>
<protein>
    <submittedName>
        <fullName evidence="3">Uncharacterized protein</fullName>
    </submittedName>
</protein>
<feature type="compositionally biased region" description="Acidic residues" evidence="1">
    <location>
        <begin position="1"/>
        <end position="37"/>
    </location>
</feature>
<dbReference type="STRING" id="1618404.UW35_C0004G0019"/>
<feature type="transmembrane region" description="Helical" evidence="2">
    <location>
        <begin position="210"/>
        <end position="231"/>
    </location>
</feature>
<keyword evidence="2" id="KW-0472">Membrane</keyword>
<name>A0A0G1HJ77_9BACT</name>
<feature type="compositionally biased region" description="Acidic residues" evidence="1">
    <location>
        <begin position="157"/>
        <end position="169"/>
    </location>
</feature>
<feature type="region of interest" description="Disordered" evidence="1">
    <location>
        <begin position="115"/>
        <end position="202"/>
    </location>
</feature>
<dbReference type="Proteomes" id="UP000033861">
    <property type="component" value="Unassembled WGS sequence"/>
</dbReference>
<dbReference type="AlphaFoldDB" id="A0A0G1HJ77"/>
<feature type="region of interest" description="Disordered" evidence="1">
    <location>
        <begin position="1"/>
        <end position="46"/>
    </location>
</feature>
<organism evidence="3 4">
    <name type="scientific">Candidatus Collierbacteria bacterium GW2011_GWF2_44_15</name>
    <dbReference type="NCBI Taxonomy" id="1618404"/>
    <lineage>
        <taxon>Bacteria</taxon>
        <taxon>Candidatus Collieribacteriota</taxon>
    </lineage>
</organism>
<evidence type="ECO:0000313" key="3">
    <source>
        <dbReference type="EMBL" id="KKT47005.1"/>
    </source>
</evidence>
<dbReference type="EMBL" id="LCHZ01000004">
    <property type="protein sequence ID" value="KKT47005.1"/>
    <property type="molecule type" value="Genomic_DNA"/>
</dbReference>
<evidence type="ECO:0000256" key="1">
    <source>
        <dbReference type="SAM" id="MobiDB-lite"/>
    </source>
</evidence>
<comment type="caution">
    <text evidence="3">The sequence shown here is derived from an EMBL/GenBank/DDBJ whole genome shotgun (WGS) entry which is preliminary data.</text>
</comment>
<keyword evidence="2" id="KW-1133">Transmembrane helix</keyword>
<evidence type="ECO:0000256" key="2">
    <source>
        <dbReference type="SAM" id="Phobius"/>
    </source>
</evidence>
<gene>
    <name evidence="3" type="ORF">UW35_C0004G0019</name>
</gene>
<feature type="transmembrane region" description="Helical" evidence="2">
    <location>
        <begin position="287"/>
        <end position="306"/>
    </location>
</feature>
<sequence length="307" mass="33385">MSDDYDGGDYDGDFDGDFDGDGIADSMDSDPDGDGDNDGLNSDRTDIFGNPMVMVNGEWMTQINDAFGNPTVLDGDRNVQFMVEPDGDIRAASGETFTPTDTGFGRDSYVSAEDGSLITPTDTFTGDTNYVIGESGNEGGADDSSDDSEESHSSSPEEAEDGEEFEGDGGEGSVGDAPASRRGRVTSTVNEEPGSLRESRDRRRERSEGFGCFSLLFFVIYEIFTIMGTTWVYGHQLYEMGMRQSEALTGIALVVAFFHILTVLLWVIAGRLFLFINFGRIDCFSKILSIVMLVTPAITAYAMHWVV</sequence>
<evidence type="ECO:0000313" key="4">
    <source>
        <dbReference type="Proteomes" id="UP000033861"/>
    </source>
</evidence>
<accession>A0A0G1HJ77</accession>
<keyword evidence="2" id="KW-0812">Transmembrane</keyword>
<feature type="compositionally biased region" description="Acidic residues" evidence="1">
    <location>
        <begin position="140"/>
        <end position="149"/>
    </location>
</feature>
<proteinExistence type="predicted"/>
<feature type="compositionally biased region" description="Polar residues" evidence="1">
    <location>
        <begin position="118"/>
        <end position="128"/>
    </location>
</feature>